<protein>
    <submittedName>
        <fullName evidence="1">Uncharacterized protein</fullName>
    </submittedName>
</protein>
<name>A0A316HVG1_9PSEU</name>
<evidence type="ECO:0000313" key="2">
    <source>
        <dbReference type="Proteomes" id="UP000246005"/>
    </source>
</evidence>
<dbReference type="AlphaFoldDB" id="A0A316HVG1"/>
<accession>A0A316HVG1</accession>
<gene>
    <name evidence="1" type="ORF">C8D88_108211</name>
</gene>
<reference evidence="1 2" key="1">
    <citation type="submission" date="2018-05" db="EMBL/GenBank/DDBJ databases">
        <title>Genomic Encyclopedia of Type Strains, Phase IV (KMG-IV): sequencing the most valuable type-strain genomes for metagenomic binning, comparative biology and taxonomic classification.</title>
        <authorList>
            <person name="Goeker M."/>
        </authorList>
    </citation>
    <scope>NUCLEOTIDE SEQUENCE [LARGE SCALE GENOMIC DNA]</scope>
    <source>
        <strain evidence="1 2">DSM 45480</strain>
    </source>
</reference>
<dbReference type="EMBL" id="QGHB01000008">
    <property type="protein sequence ID" value="PWK84596.1"/>
    <property type="molecule type" value="Genomic_DNA"/>
</dbReference>
<comment type="caution">
    <text evidence="1">The sequence shown here is derived from an EMBL/GenBank/DDBJ whole genome shotgun (WGS) entry which is preliminary data.</text>
</comment>
<organism evidence="1 2">
    <name type="scientific">Lentzea atacamensis</name>
    <dbReference type="NCBI Taxonomy" id="531938"/>
    <lineage>
        <taxon>Bacteria</taxon>
        <taxon>Bacillati</taxon>
        <taxon>Actinomycetota</taxon>
        <taxon>Actinomycetes</taxon>
        <taxon>Pseudonocardiales</taxon>
        <taxon>Pseudonocardiaceae</taxon>
        <taxon>Lentzea</taxon>
    </lineage>
</organism>
<sequence>MGDHLSGQFVSRLLGARRGDYKPEVYLDYLTRPEHGSRRECTMGAEEQTTVVDVDLVELDEGVDQDERERRRNKAYTVVVRTPAGFEARFRVHPNERVETLARQAERFFIRRGELAEGNYRLEKLADGTTVPLVPSATLRESGVVKGTVCVLVVADPQVDG</sequence>
<proteinExistence type="predicted"/>
<evidence type="ECO:0000313" key="1">
    <source>
        <dbReference type="EMBL" id="PWK84596.1"/>
    </source>
</evidence>
<dbReference type="Proteomes" id="UP000246005">
    <property type="component" value="Unassembled WGS sequence"/>
</dbReference>